<reference evidence="2" key="1">
    <citation type="submission" date="2014-09" db="EMBL/GenBank/DDBJ databases">
        <title>Genome sequence of the luminous mushroom Mycena chlorophos for searching fungal bioluminescence genes.</title>
        <authorList>
            <person name="Tanaka Y."/>
            <person name="Kasuga D."/>
            <person name="Oba Y."/>
            <person name="Hase S."/>
            <person name="Sato K."/>
            <person name="Oba Y."/>
            <person name="Sakakibara Y."/>
        </authorList>
    </citation>
    <scope>NUCLEOTIDE SEQUENCE</scope>
</reference>
<accession>A0ABQ0L3L0</accession>
<dbReference type="EMBL" id="DF841373">
    <property type="protein sequence ID" value="GAT45480.1"/>
    <property type="molecule type" value="Genomic_DNA"/>
</dbReference>
<organism evidence="2 3">
    <name type="scientific">Mycena chlorophos</name>
    <name type="common">Agaric fungus</name>
    <name type="synonym">Agaricus chlorophos</name>
    <dbReference type="NCBI Taxonomy" id="658473"/>
    <lineage>
        <taxon>Eukaryota</taxon>
        <taxon>Fungi</taxon>
        <taxon>Dikarya</taxon>
        <taxon>Basidiomycota</taxon>
        <taxon>Agaricomycotina</taxon>
        <taxon>Agaricomycetes</taxon>
        <taxon>Agaricomycetidae</taxon>
        <taxon>Agaricales</taxon>
        <taxon>Marasmiineae</taxon>
        <taxon>Mycenaceae</taxon>
        <taxon>Mycena</taxon>
    </lineage>
</organism>
<keyword evidence="3" id="KW-1185">Reference proteome</keyword>
<evidence type="ECO:0000256" key="1">
    <source>
        <dbReference type="SAM" id="MobiDB-lite"/>
    </source>
</evidence>
<proteinExistence type="predicted"/>
<evidence type="ECO:0000313" key="3">
    <source>
        <dbReference type="Proteomes" id="UP000815677"/>
    </source>
</evidence>
<sequence>MVESLVGVVGAEESDGDPVFSKGPGPEPSTHTCTVCGTLTSPVLPTSQIYLFPDVIALPRPFRYMDVYERYTYDTLLSYLLP</sequence>
<gene>
    <name evidence="2" type="ORF">MCHLO_03055</name>
</gene>
<feature type="region of interest" description="Disordered" evidence="1">
    <location>
        <begin position="1"/>
        <end position="27"/>
    </location>
</feature>
<protein>
    <submittedName>
        <fullName evidence="2">Uncharacterized protein</fullName>
    </submittedName>
</protein>
<evidence type="ECO:0000313" key="2">
    <source>
        <dbReference type="EMBL" id="GAT45480.1"/>
    </source>
</evidence>
<dbReference type="Proteomes" id="UP000815677">
    <property type="component" value="Unassembled WGS sequence"/>
</dbReference>
<name>A0ABQ0L3L0_MYCCL</name>